<dbReference type="SMART" id="SM00431">
    <property type="entry name" value="SCAN"/>
    <property type="match status" value="2"/>
</dbReference>
<dbReference type="FunFam" id="1.10.4020.10:FF:000001">
    <property type="entry name" value="zinc finger protein 263 isoform X1"/>
    <property type="match status" value="2"/>
</dbReference>
<comment type="caution">
    <text evidence="4">The sequence shown here is derived from an EMBL/GenBank/DDBJ whole genome shotgun (WGS) entry which is preliminary data.</text>
</comment>
<proteinExistence type="predicted"/>
<evidence type="ECO:0000256" key="2">
    <source>
        <dbReference type="SAM" id="MobiDB-lite"/>
    </source>
</evidence>
<dbReference type="PROSITE" id="PS50804">
    <property type="entry name" value="SCAN_BOX"/>
    <property type="match status" value="2"/>
</dbReference>
<evidence type="ECO:0000256" key="1">
    <source>
        <dbReference type="ARBA" id="ARBA00023242"/>
    </source>
</evidence>
<dbReference type="AlphaFoldDB" id="A0AAW1BVT7"/>
<reference evidence="4 5" key="1">
    <citation type="journal article" date="2024" name="Proc. Natl. Acad. Sci. U.S.A.">
        <title>The genetic regulatory architecture and epigenomic basis for age-related changes in rattlesnake venom.</title>
        <authorList>
            <person name="Hogan M.P."/>
            <person name="Holding M.L."/>
            <person name="Nystrom G.S."/>
            <person name="Colston T.J."/>
            <person name="Bartlett D.A."/>
            <person name="Mason A.J."/>
            <person name="Ellsworth S.A."/>
            <person name="Rautsaw R.M."/>
            <person name="Lawrence K.C."/>
            <person name="Strickland J.L."/>
            <person name="He B."/>
            <person name="Fraser P."/>
            <person name="Margres M.J."/>
            <person name="Gilbert D.M."/>
            <person name="Gibbs H.L."/>
            <person name="Parkinson C.L."/>
            <person name="Rokyta D.R."/>
        </authorList>
    </citation>
    <scope>NUCLEOTIDE SEQUENCE [LARGE SCALE GENOMIC DNA]</scope>
    <source>
        <strain evidence="4">DRR0105</strain>
    </source>
</reference>
<dbReference type="EMBL" id="JAOTOJ010000002">
    <property type="protein sequence ID" value="KAK9405603.1"/>
    <property type="molecule type" value="Genomic_DNA"/>
</dbReference>
<gene>
    <name evidence="4" type="ORF">NXF25_004377</name>
</gene>
<name>A0AAW1BVT7_CROAD</name>
<feature type="region of interest" description="Disordered" evidence="2">
    <location>
        <begin position="219"/>
        <end position="256"/>
    </location>
</feature>
<protein>
    <submittedName>
        <fullName evidence="4">Zinc finger and SCAN domain-containing protein 16-like</fullName>
    </submittedName>
</protein>
<evidence type="ECO:0000259" key="3">
    <source>
        <dbReference type="PROSITE" id="PS50804"/>
    </source>
</evidence>
<organism evidence="4 5">
    <name type="scientific">Crotalus adamanteus</name>
    <name type="common">Eastern diamondback rattlesnake</name>
    <dbReference type="NCBI Taxonomy" id="8729"/>
    <lineage>
        <taxon>Eukaryota</taxon>
        <taxon>Metazoa</taxon>
        <taxon>Chordata</taxon>
        <taxon>Craniata</taxon>
        <taxon>Vertebrata</taxon>
        <taxon>Euteleostomi</taxon>
        <taxon>Lepidosauria</taxon>
        <taxon>Squamata</taxon>
        <taxon>Bifurcata</taxon>
        <taxon>Unidentata</taxon>
        <taxon>Episquamata</taxon>
        <taxon>Toxicofera</taxon>
        <taxon>Serpentes</taxon>
        <taxon>Colubroidea</taxon>
        <taxon>Viperidae</taxon>
        <taxon>Crotalinae</taxon>
        <taxon>Crotalus</taxon>
    </lineage>
</organism>
<dbReference type="Proteomes" id="UP001474421">
    <property type="component" value="Unassembled WGS sequence"/>
</dbReference>
<dbReference type="InterPro" id="IPR050916">
    <property type="entry name" value="SCAN-C2H2_zinc_finger"/>
</dbReference>
<dbReference type="Pfam" id="PF02023">
    <property type="entry name" value="SCAN"/>
    <property type="match status" value="2"/>
</dbReference>
<dbReference type="Gene3D" id="1.10.4020.10">
    <property type="entry name" value="DNA breaking-rejoining enzymes"/>
    <property type="match status" value="2"/>
</dbReference>
<dbReference type="InterPro" id="IPR003309">
    <property type="entry name" value="SCAN_dom"/>
</dbReference>
<evidence type="ECO:0000313" key="5">
    <source>
        <dbReference type="Proteomes" id="UP001474421"/>
    </source>
</evidence>
<dbReference type="PANTHER" id="PTHR45935">
    <property type="entry name" value="PROTEIN ZBED8-RELATED"/>
    <property type="match status" value="1"/>
</dbReference>
<sequence length="758" mass="86143">MKTEKEAAGSPAAESEGSLQLVVTGIVGEDLPAAMPSQIKMEPEEGNMASWENRWQNFLKEAESSCSMWGNTPEDSLGGWEGQQDILGRRIVTVPTAFKQDEQTGSEEAHRQLFRRFRYQPSEGPRMACKRLRKFCWGWLQPERRTKDQILELVILEQFLEILPREIQRRIRGYGAETCSLAVALAEEFLLRQQETEQPEEEVPSPVDEQAGDFCDFGQPSLETPERPPYKEIKPEGNEEFSSLESDQETYPPIEEDQSVTFDRSEIKDVVVDYPEENETQNSEETPVNELDGLYFLVGEASSFFSGVSPAGIRNAREAFGHQPCSFLSQGLPCLVSVERFRIYVATKPMADGEVPRTGFSLQLQTALEKWMQPGFKRQDLGRVASKPGEQFGGDRKSCRGLEGAEQLVKQEPDLLSQQWEAQWQEFLKMSESQQPWGVVSLVQEEPSPWDDAKAFLASFEQVAEACQWPKEEWASRLLPALRGEAEQAYCNLESSEREDYGKVKAAILHRDALCREKLRQHFRRFCYQEVEGPRGAYSRLQALCHQWLKVGHHSKEQILELLILEQFLAILPPEIQSWVRGNSPETCIQAVSLAEDFLQMQQEAQHQEQQMLREVRDAADDCGKGQLFREANDEGNAGDTGEGSRSIDKMEKYALENSEPEASHEVLGGRAEEPGARFGEQEHLSQSQERLIWPQKYLPREMGDSAVPCRGSYRELGQSKMPIVKKYSASSIIARIVGELRSLRRCRTLSWVSIIWS</sequence>
<keyword evidence="5" id="KW-1185">Reference proteome</keyword>
<feature type="domain" description="SCAN box" evidence="3">
    <location>
        <begin position="520"/>
        <end position="598"/>
    </location>
</feature>
<keyword evidence="1" id="KW-0539">Nucleus</keyword>
<evidence type="ECO:0000313" key="4">
    <source>
        <dbReference type="EMBL" id="KAK9405603.1"/>
    </source>
</evidence>
<dbReference type="PANTHER" id="PTHR45935:SF15">
    <property type="entry name" value="SCAN BOX DOMAIN-CONTAINING PROTEIN"/>
    <property type="match status" value="1"/>
</dbReference>
<dbReference type="SUPFAM" id="SSF47353">
    <property type="entry name" value="Retrovirus capsid dimerization domain-like"/>
    <property type="match status" value="2"/>
</dbReference>
<accession>A0AAW1BVT7</accession>
<dbReference type="InterPro" id="IPR038269">
    <property type="entry name" value="SCAN_sf"/>
</dbReference>
<feature type="domain" description="SCAN box" evidence="3">
    <location>
        <begin position="111"/>
        <end position="189"/>
    </location>
</feature>
<feature type="compositionally biased region" description="Basic and acidic residues" evidence="2">
    <location>
        <begin position="224"/>
        <end position="237"/>
    </location>
</feature>
<dbReference type="CDD" id="cd07936">
    <property type="entry name" value="SCAN"/>
    <property type="match status" value="2"/>
</dbReference>